<comment type="caution">
    <text evidence="1">The sequence shown here is derived from an EMBL/GenBank/DDBJ whole genome shotgun (WGS) entry which is preliminary data.</text>
</comment>
<dbReference type="SUPFAM" id="SSF74650">
    <property type="entry name" value="Galactose mutarotase-like"/>
    <property type="match status" value="1"/>
</dbReference>
<accession>A0ABN0XX01</accession>
<name>A0ABN0XX01_9BACL</name>
<proteinExistence type="predicted"/>
<dbReference type="EMBL" id="BAAACX010000004">
    <property type="protein sequence ID" value="GAA0375386.1"/>
    <property type="molecule type" value="Genomic_DNA"/>
</dbReference>
<keyword evidence="2" id="KW-1185">Reference proteome</keyword>
<sequence length="334" mass="37940">MMNNQAYKGEFHGEPAVWLRYGNYEAALLPEIGGNLIAFRDLENGYRFLREPEEAEMEEFKSNPGVHGIPVLYPPNRYEDGKFPWKGKVHQLPINEPATGNHLHGYLHTSAWEVVDLGQTSEESYVVVKVTIDEHHMMYQYLPFKFTVKLRYSLSGEGLSQQLFVKNDGEMEMPCLFAFHTAVNAPFAPDSTEEDCHLKLTIGERWELNERQLPTGKYQALSEGELKMKSSGVSPYFMPMDNHYTAVPQNGRNRMELTDTKLGATLVYDVGASYKQWMIWNNGASGKFFCPEPQINLVNAPNMDLPADEVGLFSLAPGEIWEETARIYLKATAQ</sequence>
<dbReference type="InterPro" id="IPR008183">
    <property type="entry name" value="Aldose_1/G6P_1-epimerase"/>
</dbReference>
<dbReference type="Gene3D" id="2.70.98.10">
    <property type="match status" value="1"/>
</dbReference>
<reference evidence="1 2" key="1">
    <citation type="journal article" date="2019" name="Int. J. Syst. Evol. Microbiol.">
        <title>The Global Catalogue of Microorganisms (GCM) 10K type strain sequencing project: providing services to taxonomists for standard genome sequencing and annotation.</title>
        <authorList>
            <consortium name="The Broad Institute Genomics Platform"/>
            <consortium name="The Broad Institute Genome Sequencing Center for Infectious Disease"/>
            <person name="Wu L."/>
            <person name="Ma J."/>
        </authorList>
    </citation>
    <scope>NUCLEOTIDE SEQUENCE [LARGE SCALE GENOMIC DNA]</scope>
    <source>
        <strain evidence="1 2">JCM 12774</strain>
    </source>
</reference>
<dbReference type="InterPro" id="IPR014718">
    <property type="entry name" value="GH-type_carb-bd"/>
</dbReference>
<gene>
    <name evidence="1" type="primary">galM_1</name>
    <name evidence="1" type="ORF">GCM10008933_03120</name>
</gene>
<dbReference type="CDD" id="cd01081">
    <property type="entry name" value="Aldose_epim"/>
    <property type="match status" value="1"/>
</dbReference>
<evidence type="ECO:0000313" key="1">
    <source>
        <dbReference type="EMBL" id="GAA0375386.1"/>
    </source>
</evidence>
<dbReference type="Proteomes" id="UP001500340">
    <property type="component" value="Unassembled WGS sequence"/>
</dbReference>
<evidence type="ECO:0000313" key="2">
    <source>
        <dbReference type="Proteomes" id="UP001500340"/>
    </source>
</evidence>
<dbReference type="Pfam" id="PF01263">
    <property type="entry name" value="Aldose_epim"/>
    <property type="match status" value="1"/>
</dbReference>
<protein>
    <submittedName>
        <fullName evidence="1">Aldose 1-epimerase</fullName>
    </submittedName>
</protein>
<organism evidence="1 2">
    <name type="scientific">Paenibacillus motobuensis</name>
    <dbReference type="NCBI Taxonomy" id="295324"/>
    <lineage>
        <taxon>Bacteria</taxon>
        <taxon>Bacillati</taxon>
        <taxon>Bacillota</taxon>
        <taxon>Bacilli</taxon>
        <taxon>Bacillales</taxon>
        <taxon>Paenibacillaceae</taxon>
        <taxon>Paenibacillus</taxon>
    </lineage>
</organism>
<dbReference type="InterPro" id="IPR011013">
    <property type="entry name" value="Gal_mutarotase_sf_dom"/>
</dbReference>